<keyword evidence="1" id="KW-0175">Coiled coil</keyword>
<dbReference type="GO" id="GO:0051880">
    <property type="term" value="F:G-quadruplex DNA binding"/>
    <property type="evidence" value="ECO:0000318"/>
    <property type="project" value="GO_Central"/>
</dbReference>
<evidence type="ECO:0000313" key="4">
    <source>
        <dbReference type="EnsemblPlants" id="Pp3c23_11890V3.2"/>
    </source>
</evidence>
<proteinExistence type="predicted"/>
<dbReference type="OrthoDB" id="10254988at2759"/>
<reference evidence="4 5" key="2">
    <citation type="journal article" date="2018" name="Plant J.">
        <title>The Physcomitrella patens chromosome-scale assembly reveals moss genome structure and evolution.</title>
        <authorList>
            <person name="Lang D."/>
            <person name="Ullrich K.K."/>
            <person name="Murat F."/>
            <person name="Fuchs J."/>
            <person name="Jenkins J."/>
            <person name="Haas F.B."/>
            <person name="Piednoel M."/>
            <person name="Gundlach H."/>
            <person name="Van Bel M."/>
            <person name="Meyberg R."/>
            <person name="Vives C."/>
            <person name="Morata J."/>
            <person name="Symeonidi A."/>
            <person name="Hiss M."/>
            <person name="Muchero W."/>
            <person name="Kamisugi Y."/>
            <person name="Saleh O."/>
            <person name="Blanc G."/>
            <person name="Decker E.L."/>
            <person name="van Gessel N."/>
            <person name="Grimwood J."/>
            <person name="Hayes R.D."/>
            <person name="Graham S.W."/>
            <person name="Gunter L.E."/>
            <person name="McDaniel S.F."/>
            <person name="Hoernstein S.N.W."/>
            <person name="Larsson A."/>
            <person name="Li F.W."/>
            <person name="Perroud P.F."/>
            <person name="Phillips J."/>
            <person name="Ranjan P."/>
            <person name="Rokshar D.S."/>
            <person name="Rothfels C.J."/>
            <person name="Schneider L."/>
            <person name="Shu S."/>
            <person name="Stevenson D.W."/>
            <person name="Thummler F."/>
            <person name="Tillich M."/>
            <person name="Villarreal Aguilar J.C."/>
            <person name="Widiez T."/>
            <person name="Wong G.K."/>
            <person name="Wymore A."/>
            <person name="Zhang Y."/>
            <person name="Zimmer A.D."/>
            <person name="Quatrano R.S."/>
            <person name="Mayer K.F.X."/>
            <person name="Goodstein D."/>
            <person name="Casacuberta J.M."/>
            <person name="Vandepoele K."/>
            <person name="Reski R."/>
            <person name="Cuming A.C."/>
            <person name="Tuskan G.A."/>
            <person name="Maumus F."/>
            <person name="Salse J."/>
            <person name="Schmutz J."/>
            <person name="Rensing S.A."/>
        </authorList>
    </citation>
    <scope>NUCLEOTIDE SEQUENCE [LARGE SCALE GENOMIC DNA]</scope>
    <source>
        <strain evidence="4 5">cv. Gransden 2004</strain>
    </source>
</reference>
<dbReference type="GO" id="GO:0006302">
    <property type="term" value="P:double-strand break repair"/>
    <property type="evidence" value="ECO:0000318"/>
    <property type="project" value="GO_Central"/>
</dbReference>
<dbReference type="EnsemblPlants" id="Pp3c23_11890V3.2">
    <property type="protein sequence ID" value="Pp3c23_11890V3.2"/>
    <property type="gene ID" value="Pp3c23_11890"/>
</dbReference>
<evidence type="ECO:0000256" key="2">
    <source>
        <dbReference type="SAM" id="MobiDB-lite"/>
    </source>
</evidence>
<feature type="coiled-coil region" evidence="1">
    <location>
        <begin position="6"/>
        <end position="70"/>
    </location>
</feature>
<dbReference type="GO" id="GO:0070192">
    <property type="term" value="P:chromosome organization involved in meiotic cell cycle"/>
    <property type="evidence" value="ECO:0000318"/>
    <property type="project" value="GO_Central"/>
</dbReference>
<keyword evidence="5" id="KW-1185">Reference proteome</keyword>
<dbReference type="GO" id="GO:0007004">
    <property type="term" value="P:telomere maintenance via telomerase"/>
    <property type="evidence" value="ECO:0000318"/>
    <property type="project" value="GO_Central"/>
</dbReference>
<feature type="coiled-coil region" evidence="1">
    <location>
        <begin position="841"/>
        <end position="868"/>
    </location>
</feature>
<feature type="coiled-coil region" evidence="1">
    <location>
        <begin position="214"/>
        <end position="332"/>
    </location>
</feature>
<organism evidence="4 5">
    <name type="scientific">Physcomitrium patens</name>
    <name type="common">Spreading-leaved earth moss</name>
    <name type="synonym">Physcomitrella patens</name>
    <dbReference type="NCBI Taxonomy" id="3218"/>
    <lineage>
        <taxon>Eukaryota</taxon>
        <taxon>Viridiplantae</taxon>
        <taxon>Streptophyta</taxon>
        <taxon>Embryophyta</taxon>
        <taxon>Bryophyta</taxon>
        <taxon>Bryophytina</taxon>
        <taxon>Bryopsida</taxon>
        <taxon>Funariidae</taxon>
        <taxon>Funariales</taxon>
        <taxon>Funariaceae</taxon>
        <taxon>Physcomitrium</taxon>
    </lineage>
</organism>
<dbReference type="Gramene" id="Pp3c23_11890V3.3">
    <property type="protein sequence ID" value="Pp3c23_11890V3.3"/>
    <property type="gene ID" value="Pp3c23_11890"/>
</dbReference>
<keyword evidence="3" id="KW-0812">Transmembrane</keyword>
<dbReference type="Gramene" id="Pp3c23_11890V3.6">
    <property type="protein sequence ID" value="Pp3c23_11890V3.6"/>
    <property type="gene ID" value="Pp3c23_11890"/>
</dbReference>
<evidence type="ECO:0000256" key="1">
    <source>
        <dbReference type="SAM" id="Coils"/>
    </source>
</evidence>
<reference evidence="4" key="3">
    <citation type="submission" date="2020-12" db="UniProtKB">
        <authorList>
            <consortium name="EnsemblPlants"/>
        </authorList>
    </citation>
    <scope>IDENTIFICATION</scope>
</reference>
<accession>A9SYD3</accession>
<dbReference type="GO" id="GO:0000794">
    <property type="term" value="C:condensed nuclear chromosome"/>
    <property type="evidence" value="ECO:0000318"/>
    <property type="project" value="GO_Central"/>
</dbReference>
<dbReference type="Gramene" id="Pp3c23_11890V3.2">
    <property type="protein sequence ID" value="Pp3c23_11890V3.2"/>
    <property type="gene ID" value="Pp3c23_11890"/>
</dbReference>
<dbReference type="GO" id="GO:0003691">
    <property type="term" value="F:double-stranded telomeric DNA binding"/>
    <property type="evidence" value="ECO:0000318"/>
    <property type="project" value="GO_Central"/>
</dbReference>
<dbReference type="EMBL" id="ABEU02000023">
    <property type="status" value="NOT_ANNOTATED_CDS"/>
    <property type="molecule type" value="Genomic_DNA"/>
</dbReference>
<feature type="coiled-coil region" evidence="1">
    <location>
        <begin position="416"/>
        <end position="457"/>
    </location>
</feature>
<dbReference type="GeneID" id="112275979"/>
<gene>
    <name evidence="4" type="primary">LOC112275979</name>
</gene>
<dbReference type="Proteomes" id="UP000006727">
    <property type="component" value="Chromosome 23"/>
</dbReference>
<dbReference type="AlphaFoldDB" id="A9SYD3"/>
<reference evidence="4 5" key="1">
    <citation type="journal article" date="2008" name="Science">
        <title>The Physcomitrella genome reveals evolutionary insights into the conquest of land by plants.</title>
        <authorList>
            <person name="Rensing S."/>
            <person name="Lang D."/>
            <person name="Zimmer A."/>
            <person name="Terry A."/>
            <person name="Salamov A."/>
            <person name="Shapiro H."/>
            <person name="Nishiyama T."/>
            <person name="Perroud P.-F."/>
            <person name="Lindquist E."/>
            <person name="Kamisugi Y."/>
            <person name="Tanahashi T."/>
            <person name="Sakakibara K."/>
            <person name="Fujita T."/>
            <person name="Oishi K."/>
            <person name="Shin-I T."/>
            <person name="Kuroki Y."/>
            <person name="Toyoda A."/>
            <person name="Suzuki Y."/>
            <person name="Hashimoto A."/>
            <person name="Yamaguchi K."/>
            <person name="Sugano A."/>
            <person name="Kohara Y."/>
            <person name="Fujiyama A."/>
            <person name="Anterola A."/>
            <person name="Aoki S."/>
            <person name="Ashton N."/>
            <person name="Barbazuk W.B."/>
            <person name="Barker E."/>
            <person name="Bennetzen J."/>
            <person name="Bezanilla M."/>
            <person name="Blankenship R."/>
            <person name="Cho S.H."/>
            <person name="Dutcher S."/>
            <person name="Estelle M."/>
            <person name="Fawcett J.A."/>
            <person name="Gundlach H."/>
            <person name="Hanada K."/>
            <person name="Heyl A."/>
            <person name="Hicks K.A."/>
            <person name="Hugh J."/>
            <person name="Lohr M."/>
            <person name="Mayer K."/>
            <person name="Melkozernov A."/>
            <person name="Murata T."/>
            <person name="Nelson D."/>
            <person name="Pils B."/>
            <person name="Prigge M."/>
            <person name="Reiss B."/>
            <person name="Renner T."/>
            <person name="Rombauts S."/>
            <person name="Rushton P."/>
            <person name="Sanderfoot A."/>
            <person name="Schween G."/>
            <person name="Shiu S.-H."/>
            <person name="Stueber K."/>
            <person name="Theodoulou F.L."/>
            <person name="Tu H."/>
            <person name="Van de Peer Y."/>
            <person name="Verrier P.J."/>
            <person name="Waters E."/>
            <person name="Wood A."/>
            <person name="Yang L."/>
            <person name="Cove D."/>
            <person name="Cuming A."/>
            <person name="Hasebe M."/>
            <person name="Lucas S."/>
            <person name="Mishler D.B."/>
            <person name="Reski R."/>
            <person name="Grigoriev I."/>
            <person name="Quatrano R.S."/>
            <person name="Boore J.L."/>
        </authorList>
    </citation>
    <scope>NUCLEOTIDE SEQUENCE [LARGE SCALE GENOMIC DNA]</scope>
    <source>
        <strain evidence="4 5">cv. Gransden 2004</strain>
    </source>
</reference>
<dbReference type="EnsemblPlants" id="Pp3c23_11890V3.6">
    <property type="protein sequence ID" value="Pp3c23_11890V3.6"/>
    <property type="gene ID" value="Pp3c23_11890"/>
</dbReference>
<dbReference type="GO" id="GO:0000722">
    <property type="term" value="P:telomere maintenance via recombination"/>
    <property type="evidence" value="ECO:0000318"/>
    <property type="project" value="GO_Central"/>
</dbReference>
<dbReference type="KEGG" id="ppp:112275979"/>
<dbReference type="EnsemblPlants" id="Pp3c23_11890V3.3">
    <property type="protein sequence ID" value="Pp3c23_11890V3.3"/>
    <property type="gene ID" value="Pp3c23_11890"/>
</dbReference>
<dbReference type="RefSeq" id="XP_024362642.1">
    <property type="nucleotide sequence ID" value="XM_024506874.2"/>
</dbReference>
<dbReference type="GO" id="GO:0030870">
    <property type="term" value="C:Mre11 complex"/>
    <property type="evidence" value="ECO:0000318"/>
    <property type="project" value="GO_Central"/>
</dbReference>
<protein>
    <submittedName>
        <fullName evidence="4">Uncharacterized protein</fullName>
    </submittedName>
</protein>
<feature type="transmembrane region" description="Helical" evidence="3">
    <location>
        <begin position="946"/>
        <end position="964"/>
    </location>
</feature>
<dbReference type="HOGENOM" id="CLU_315779_0_0_1"/>
<dbReference type="GO" id="GO:0043047">
    <property type="term" value="F:single-stranded telomeric DNA binding"/>
    <property type="evidence" value="ECO:0000318"/>
    <property type="project" value="GO_Central"/>
</dbReference>
<dbReference type="Gramene" id="Pp3c23_11890V3.8">
    <property type="protein sequence ID" value="Pp3c23_11890V3.8"/>
    <property type="gene ID" value="Pp3c23_11890"/>
</dbReference>
<keyword evidence="3" id="KW-0472">Membrane</keyword>
<feature type="region of interest" description="Disordered" evidence="2">
    <location>
        <begin position="896"/>
        <end position="937"/>
    </location>
</feature>
<feature type="coiled-coil region" evidence="1">
    <location>
        <begin position="547"/>
        <end position="627"/>
    </location>
</feature>
<name>A9SYD3_PHYPA</name>
<feature type="coiled-coil region" evidence="1">
    <location>
        <begin position="108"/>
        <end position="177"/>
    </location>
</feature>
<sequence length="965" mass="109640">MAETSSEALMEELAKAHGEARQVKADLKEDTKRVSALNLQYAELSMDERIRMLEDQVEDLTEKLKRAEVGSTYSLTPSSPDLESPKTQSDDEYIVVEQEGPNDLENKLKLKEAEMRKAIAHAKRLEDMYNTAERKTLTFERQVKVLEANMFEKFDDANALLEKVKELEELLTAGQIQQIAALEEKSKSNDEAQKKVEYEKVLFLETEDQLVKNFKKAHDEAEQYRNTIFQLENSVKDAQEKIVQLEKCMEPASRKNQELESVIADLNSQLKRTSEEISFYSSHKVQSDSERVDLDKALNMYRNKADSLEQELQMYRGREKKVEDDLRSVEEKTVVHEASSSPLHEVLVGNSMDGHASSVDLDLAMSHGRSNSIEDELKFLGENVIAHVTQSKLLMKEFTELQSAHILYACESEVSKSQLQEHVKDLEAKVSQLEQEISSLRGNEDMMKQEVKALEDSASFFEGLKLSYADYTCNLEKKSAILEEELNSVRGELAAHVSEQQKWTLDCDRLRGVESRNALLEAQTIDLQAKLETPRVCELCLALKTQIKNLEVMLGELSLELQELNGREQNSQKDVESLEKNNVIHEQFASKLEEEASSLAADHNIRVQSMEAQINQLQEENLKAKASIAEQRLWAEEAASVMIEHAESLHGLREECLDMEQRVPTATILGHEDRQALQARVEGLHLALRGVQLCDGSEALQMCKELLSLERKCLNFQVLDVAYRNTSLKSELEVLKSKTKDLQNPQDKPAIEPKKSFREVFLEGEVQSLRAQVIELHSLRAQASELPYLQARLEKQQLSLRAAETREYEQNLELVEVQRKVAAAEEKICSLQSSLLNQKPTTELRDKINSLQNTVMKLEAENASLKEIDVLEKLKAELEVKVTDEVADKVTDEIMLEDTSDSQQPPGASQKSKLKSRKKKSGKSGRSSPEEILQTAHKTHSPRYRIAIYLFSVILVATIIRFSLR</sequence>
<dbReference type="RefSeq" id="XP_024362643.1">
    <property type="nucleotide sequence ID" value="XM_024506875.2"/>
</dbReference>
<dbReference type="RefSeq" id="XP_024362641.1">
    <property type="nucleotide sequence ID" value="XM_024506873.2"/>
</dbReference>
<feature type="compositionally biased region" description="Basic residues" evidence="2">
    <location>
        <begin position="912"/>
        <end position="923"/>
    </location>
</feature>
<keyword evidence="3" id="KW-1133">Transmembrane helix</keyword>
<evidence type="ECO:0000313" key="5">
    <source>
        <dbReference type="Proteomes" id="UP000006727"/>
    </source>
</evidence>
<dbReference type="EnsemblPlants" id="Pp3c23_11890V3.8">
    <property type="protein sequence ID" value="Pp3c23_11890V3.8"/>
    <property type="gene ID" value="Pp3c23_11890"/>
</dbReference>
<evidence type="ECO:0000256" key="3">
    <source>
        <dbReference type="SAM" id="Phobius"/>
    </source>
</evidence>